<organism evidence="5 7">
    <name type="scientific">Aliidiomarina maris</name>
    <dbReference type="NCBI Taxonomy" id="531312"/>
    <lineage>
        <taxon>Bacteria</taxon>
        <taxon>Pseudomonadati</taxon>
        <taxon>Pseudomonadota</taxon>
        <taxon>Gammaproteobacteria</taxon>
        <taxon>Alteromonadales</taxon>
        <taxon>Idiomarinaceae</taxon>
        <taxon>Aliidiomarina</taxon>
    </lineage>
</organism>
<dbReference type="Gene3D" id="1.10.287.1120">
    <property type="entry name" value="Bipartite methylase S protein"/>
    <property type="match status" value="1"/>
</dbReference>
<keyword evidence="2" id="KW-0680">Restriction system</keyword>
<comment type="similarity">
    <text evidence="1">Belongs to the type-I restriction system S methylase family.</text>
</comment>
<evidence type="ECO:0000256" key="3">
    <source>
        <dbReference type="ARBA" id="ARBA00023125"/>
    </source>
</evidence>
<evidence type="ECO:0000313" key="8">
    <source>
        <dbReference type="Proteomes" id="UP000287865"/>
    </source>
</evidence>
<sequence>MSRYSPYPAYDDSGFPKHWKAMRLRFAVTLNPSKNEITLSDSELVSFIPMDAVGEYGGIRLDEDKELAQIGSGYTYFCDNDVVVAKITPCFENGKGAIAKGLTNGCAFGTTELHVLRVDLELLDPDFLFYLTISDWFRDLGESEMYGAGGQKRVPEDFIKNLITGIPPKHEQLTIVEFLDYKVAQIDELIAKKQALLDKLVEQRTALISQAVTKGLDPSVPMKDSGVNWLGEIPSHWQCLPLRRLSHYVKTGTTPTGVNELHFDDEGLPWYKPGDFTDGVFLKSAGNKLSQEGVEAVRTFPSDTVMQVGIGATIGKVAIAKSPASCNQQINCIHCNEKLHHLFAVYFLRAIRDFIVKCGKYTTLPIINQDETKSLPFTVPSYDEQVTISNYLLEAEKKSSRQSKKVLEIIERLQEYRAALITNAVTGKIDVRDFCIPTTTEQREVAHG</sequence>
<feature type="domain" description="Type I restriction modification DNA specificity" evidence="4">
    <location>
        <begin position="107"/>
        <end position="195"/>
    </location>
</feature>
<dbReference type="Gene3D" id="3.90.220.20">
    <property type="entry name" value="DNA methylase specificity domains"/>
    <property type="match status" value="2"/>
</dbReference>
<dbReference type="EMBL" id="PIPK01000006">
    <property type="protein sequence ID" value="RUO24646.1"/>
    <property type="molecule type" value="Genomic_DNA"/>
</dbReference>
<accession>A0A327WYV3</accession>
<evidence type="ECO:0000256" key="1">
    <source>
        <dbReference type="ARBA" id="ARBA00010923"/>
    </source>
</evidence>
<evidence type="ECO:0000313" key="7">
    <source>
        <dbReference type="Proteomes" id="UP000249203"/>
    </source>
</evidence>
<evidence type="ECO:0000313" key="6">
    <source>
        <dbReference type="EMBL" id="RUO24646.1"/>
    </source>
</evidence>
<dbReference type="CDD" id="cd17260">
    <property type="entry name" value="RMtype1_S_EcoEI-TRD1-CR1_like"/>
    <property type="match status" value="1"/>
</dbReference>
<dbReference type="Proteomes" id="UP000287865">
    <property type="component" value="Unassembled WGS sequence"/>
</dbReference>
<dbReference type="Pfam" id="PF01420">
    <property type="entry name" value="Methylase_S"/>
    <property type="match status" value="2"/>
</dbReference>
<protein>
    <submittedName>
        <fullName evidence="5">Type I restriction enzyme S subunit</fullName>
    </submittedName>
</protein>
<dbReference type="OrthoDB" id="9798929at2"/>
<name>A0A327WYV3_9GAMM</name>
<dbReference type="RefSeq" id="WP_111569408.1">
    <property type="nucleotide sequence ID" value="NZ_PIPK01000006.1"/>
</dbReference>
<comment type="caution">
    <text evidence="5">The sequence shown here is derived from an EMBL/GenBank/DDBJ whole genome shotgun (WGS) entry which is preliminary data.</text>
</comment>
<dbReference type="SUPFAM" id="SSF116734">
    <property type="entry name" value="DNA methylase specificity domain"/>
    <property type="match status" value="2"/>
</dbReference>
<dbReference type="CDD" id="cd17290">
    <property type="entry name" value="RMtype1_S_AleSS8ORF2795P_TRD1-CR1_like"/>
    <property type="match status" value="1"/>
</dbReference>
<dbReference type="EMBL" id="QLMD01000006">
    <property type="protein sequence ID" value="RAJ97038.1"/>
    <property type="molecule type" value="Genomic_DNA"/>
</dbReference>
<dbReference type="GO" id="GO:0009307">
    <property type="term" value="P:DNA restriction-modification system"/>
    <property type="evidence" value="ECO:0007669"/>
    <property type="project" value="UniProtKB-KW"/>
</dbReference>
<keyword evidence="8" id="KW-1185">Reference proteome</keyword>
<dbReference type="AlphaFoldDB" id="A0A327WYV3"/>
<gene>
    <name evidence="5" type="ORF">B0I24_106101</name>
    <name evidence="6" type="ORF">CWE07_08220</name>
</gene>
<evidence type="ECO:0000313" key="5">
    <source>
        <dbReference type="EMBL" id="RAJ97038.1"/>
    </source>
</evidence>
<dbReference type="Proteomes" id="UP000249203">
    <property type="component" value="Unassembled WGS sequence"/>
</dbReference>
<reference evidence="5 7" key="2">
    <citation type="submission" date="2018-06" db="EMBL/GenBank/DDBJ databases">
        <title>Genomic Encyclopedia of Type Strains, Phase III (KMG-III): the genomes of soil and plant-associated and newly described type strains.</title>
        <authorList>
            <person name="Whitman W."/>
        </authorList>
    </citation>
    <scope>NUCLEOTIDE SEQUENCE [LARGE SCALE GENOMIC DNA]</scope>
    <source>
        <strain evidence="5 7">CGMCC 1.15366</strain>
    </source>
</reference>
<dbReference type="InterPro" id="IPR044946">
    <property type="entry name" value="Restrct_endonuc_typeI_TRD_sf"/>
</dbReference>
<evidence type="ECO:0000256" key="2">
    <source>
        <dbReference type="ARBA" id="ARBA00022747"/>
    </source>
</evidence>
<feature type="domain" description="Type I restriction modification DNA specificity" evidence="4">
    <location>
        <begin position="236"/>
        <end position="404"/>
    </location>
</feature>
<keyword evidence="3" id="KW-0238">DNA-binding</keyword>
<dbReference type="PANTHER" id="PTHR30408:SF12">
    <property type="entry name" value="TYPE I RESTRICTION ENZYME MJAVIII SPECIFICITY SUBUNIT"/>
    <property type="match status" value="1"/>
</dbReference>
<evidence type="ECO:0000259" key="4">
    <source>
        <dbReference type="Pfam" id="PF01420"/>
    </source>
</evidence>
<dbReference type="GO" id="GO:0003677">
    <property type="term" value="F:DNA binding"/>
    <property type="evidence" value="ECO:0007669"/>
    <property type="project" value="UniProtKB-KW"/>
</dbReference>
<dbReference type="PANTHER" id="PTHR30408">
    <property type="entry name" value="TYPE-1 RESTRICTION ENZYME ECOKI SPECIFICITY PROTEIN"/>
    <property type="match status" value="1"/>
</dbReference>
<dbReference type="InterPro" id="IPR052021">
    <property type="entry name" value="Type-I_RS_S_subunit"/>
</dbReference>
<dbReference type="InterPro" id="IPR000055">
    <property type="entry name" value="Restrct_endonuc_typeI_TRD"/>
</dbReference>
<proteinExistence type="inferred from homology"/>
<reference evidence="6 8" key="1">
    <citation type="journal article" date="2018" name="Front. Microbiol.">
        <title>Genome-Based Analysis Reveals the Taxonomy and Diversity of the Family Idiomarinaceae.</title>
        <authorList>
            <person name="Liu Y."/>
            <person name="Lai Q."/>
            <person name="Shao Z."/>
        </authorList>
    </citation>
    <scope>NUCLEOTIDE SEQUENCE [LARGE SCALE GENOMIC DNA]</scope>
    <source>
        <strain evidence="6 8">CF12-14</strain>
    </source>
</reference>